<dbReference type="InterPro" id="IPR036263">
    <property type="entry name" value="Chorismate_II_sf"/>
</dbReference>
<name>A0A1X2DLD8_MYCSZ</name>
<dbReference type="GO" id="GO:0009697">
    <property type="term" value="P:salicylic acid biosynthetic process"/>
    <property type="evidence" value="ECO:0007669"/>
    <property type="project" value="TreeGrafter"/>
</dbReference>
<dbReference type="SMART" id="SM00830">
    <property type="entry name" value="CM_2"/>
    <property type="match status" value="1"/>
</dbReference>
<keyword evidence="3" id="KW-0732">Signal</keyword>
<accession>A0A1X2DLD8</accession>
<dbReference type="EC" id="5.4.99.5" evidence="2 5"/>
<evidence type="ECO:0000256" key="5">
    <source>
        <dbReference type="PIRNR" id="PIRNR026640"/>
    </source>
</evidence>
<dbReference type="Proteomes" id="UP000193317">
    <property type="component" value="Unassembled WGS sequence"/>
</dbReference>
<evidence type="ECO:0000256" key="2">
    <source>
        <dbReference type="ARBA" id="ARBA00012404"/>
    </source>
</evidence>
<dbReference type="EMBL" id="LQPW01000173">
    <property type="protein sequence ID" value="ORW88814.1"/>
    <property type="molecule type" value="Genomic_DNA"/>
</dbReference>
<comment type="pathway">
    <text evidence="1 5">Metabolic intermediate biosynthesis; prephenate biosynthesis; prephenate from chorismate: step 1/1.</text>
</comment>
<dbReference type="Gene3D" id="1.20.59.10">
    <property type="entry name" value="Chorismate mutase"/>
    <property type="match status" value="1"/>
</dbReference>
<evidence type="ECO:0000256" key="1">
    <source>
        <dbReference type="ARBA" id="ARBA00004817"/>
    </source>
</evidence>
<dbReference type="AlphaFoldDB" id="A0A1X2DLD8"/>
<evidence type="ECO:0000313" key="7">
    <source>
        <dbReference type="EMBL" id="ORW88814.1"/>
    </source>
</evidence>
<dbReference type="NCBIfam" id="TIGR01806">
    <property type="entry name" value="CM_mono2"/>
    <property type="match status" value="1"/>
</dbReference>
<proteinExistence type="predicted"/>
<dbReference type="NCBIfam" id="NF006741">
    <property type="entry name" value="PRK09269.1"/>
    <property type="match status" value="1"/>
</dbReference>
<feature type="domain" description="Chorismate mutase" evidence="6">
    <location>
        <begin position="1"/>
        <end position="90"/>
    </location>
</feature>
<protein>
    <recommendedName>
        <fullName evidence="2 5">Chorismate mutase</fullName>
        <ecNumber evidence="2 5">5.4.99.5</ecNumber>
    </recommendedName>
</protein>
<dbReference type="Pfam" id="PF01817">
    <property type="entry name" value="CM_2"/>
    <property type="match status" value="1"/>
</dbReference>
<comment type="function">
    <text evidence="5">Catalyzes the Claisen rearrangement of chorismate to prephenate.</text>
</comment>
<dbReference type="InterPro" id="IPR002701">
    <property type="entry name" value="CM_II_prokaryot"/>
</dbReference>
<dbReference type="InterPro" id="IPR036979">
    <property type="entry name" value="CM_dom_sf"/>
</dbReference>
<comment type="caution">
    <text evidence="7">The sequence shown here is derived from an EMBL/GenBank/DDBJ whole genome shotgun (WGS) entry which is preliminary data.</text>
</comment>
<dbReference type="PANTHER" id="PTHR38041">
    <property type="entry name" value="CHORISMATE MUTASE"/>
    <property type="match status" value="1"/>
</dbReference>
<organism evidence="7 8">
    <name type="scientific">Mycobacterium szulgai</name>
    <dbReference type="NCBI Taxonomy" id="1787"/>
    <lineage>
        <taxon>Bacteria</taxon>
        <taxon>Bacillati</taxon>
        <taxon>Actinomycetota</taxon>
        <taxon>Actinomycetes</taxon>
        <taxon>Mycobacteriales</taxon>
        <taxon>Mycobacteriaceae</taxon>
        <taxon>Mycobacterium</taxon>
    </lineage>
</organism>
<dbReference type="GO" id="GO:0046417">
    <property type="term" value="P:chorismate metabolic process"/>
    <property type="evidence" value="ECO:0007669"/>
    <property type="project" value="InterPro"/>
</dbReference>
<dbReference type="RefSeq" id="WP_085673921.1">
    <property type="nucleotide sequence ID" value="NZ_JACKRU010000460.1"/>
</dbReference>
<dbReference type="PROSITE" id="PS51168">
    <property type="entry name" value="CHORISMATE_MUT_2"/>
    <property type="match status" value="1"/>
</dbReference>
<dbReference type="PIRSF" id="PIRSF026640">
    <property type="entry name" value="Peripl_chor_mut"/>
    <property type="match status" value="1"/>
</dbReference>
<dbReference type="SUPFAM" id="SSF48600">
    <property type="entry name" value="Chorismate mutase II"/>
    <property type="match status" value="1"/>
</dbReference>
<comment type="catalytic activity">
    <reaction evidence="5">
        <text>chorismate = prephenate</text>
        <dbReference type="Rhea" id="RHEA:13897"/>
        <dbReference type="ChEBI" id="CHEBI:29748"/>
        <dbReference type="ChEBI" id="CHEBI:29934"/>
        <dbReference type="EC" id="5.4.99.5"/>
    </reaction>
</comment>
<gene>
    <name evidence="7" type="ORF">AWC27_13965</name>
</gene>
<dbReference type="OrthoDB" id="3825510at2"/>
<evidence type="ECO:0000256" key="3">
    <source>
        <dbReference type="ARBA" id="ARBA00022729"/>
    </source>
</evidence>
<dbReference type="PANTHER" id="PTHR38041:SF2">
    <property type="entry name" value="SECRETED CHORISMATE MUTASE"/>
    <property type="match status" value="1"/>
</dbReference>
<evidence type="ECO:0000256" key="4">
    <source>
        <dbReference type="ARBA" id="ARBA00023235"/>
    </source>
</evidence>
<sequence>MTSPAPARAVDLPGPLDELVDAAAVRLQTADPVAAVKWQTKGDIEDPARVNQVLAAVSAAAGARGIDSRYVNQIFKDQISATEAVEYSRFAEWKLDPASAPTDTTDLSASRRAIDALNQQMVDQIAAQWEVLQSPQCPVALGDALHNVIAARRLDGLYQQALEFATHSYCS</sequence>
<keyword evidence="8" id="KW-1185">Reference proteome</keyword>
<evidence type="ECO:0000313" key="8">
    <source>
        <dbReference type="Proteomes" id="UP000193317"/>
    </source>
</evidence>
<keyword evidence="4 5" id="KW-0413">Isomerase</keyword>
<evidence type="ECO:0000259" key="6">
    <source>
        <dbReference type="PROSITE" id="PS51168"/>
    </source>
</evidence>
<dbReference type="InterPro" id="IPR051331">
    <property type="entry name" value="Chorismate_mutase-related"/>
</dbReference>
<dbReference type="InterPro" id="IPR008240">
    <property type="entry name" value="Chorismate_mutase_periplasmic"/>
</dbReference>
<reference evidence="7 8" key="1">
    <citation type="submission" date="2016-01" db="EMBL/GenBank/DDBJ databases">
        <title>The new phylogeny of the genus Mycobacterium.</title>
        <authorList>
            <person name="Tarcisio F."/>
            <person name="Conor M."/>
            <person name="Antonella G."/>
            <person name="Elisabetta G."/>
            <person name="Giulia F.S."/>
            <person name="Sara T."/>
            <person name="Anna F."/>
            <person name="Clotilde B."/>
            <person name="Roberto B."/>
            <person name="Veronica D.S."/>
            <person name="Fabio R."/>
            <person name="Monica P."/>
            <person name="Olivier J."/>
            <person name="Enrico T."/>
            <person name="Nicola S."/>
        </authorList>
    </citation>
    <scope>NUCLEOTIDE SEQUENCE [LARGE SCALE GENOMIC DNA]</scope>
    <source>
        <strain evidence="7 8">DSM 44166</strain>
    </source>
</reference>
<dbReference type="UniPathway" id="UPA00120">
    <property type="reaction ID" value="UER00203"/>
</dbReference>
<dbReference type="GO" id="GO:0004106">
    <property type="term" value="F:chorismate mutase activity"/>
    <property type="evidence" value="ECO:0007669"/>
    <property type="project" value="UniProtKB-EC"/>
</dbReference>